<keyword evidence="7" id="KW-0539">Nucleus</keyword>
<dbReference type="InterPro" id="IPR003350">
    <property type="entry name" value="CUT_dom"/>
</dbReference>
<dbReference type="GO" id="GO:0000981">
    <property type="term" value="F:DNA-binding transcription factor activity, RNA polymerase II-specific"/>
    <property type="evidence" value="ECO:0007669"/>
    <property type="project" value="TreeGrafter"/>
</dbReference>
<gene>
    <name evidence="10" type="ORF">RRG08_031335</name>
</gene>
<keyword evidence="6" id="KW-0804">Transcription</keyword>
<feature type="region of interest" description="Disordered" evidence="8">
    <location>
        <begin position="233"/>
        <end position="258"/>
    </location>
</feature>
<proteinExistence type="inferred from homology"/>
<evidence type="ECO:0000313" key="10">
    <source>
        <dbReference type="EMBL" id="KAK3746807.1"/>
    </source>
</evidence>
<dbReference type="Proteomes" id="UP001283361">
    <property type="component" value="Unassembled WGS sequence"/>
</dbReference>
<dbReference type="SMART" id="SM01109">
    <property type="entry name" value="CUT"/>
    <property type="match status" value="1"/>
</dbReference>
<comment type="subcellular location">
    <subcellularLocation>
        <location evidence="1">Nucleus</location>
    </subcellularLocation>
</comment>
<evidence type="ECO:0000256" key="5">
    <source>
        <dbReference type="ARBA" id="ARBA00023155"/>
    </source>
</evidence>
<feature type="compositionally biased region" description="Polar residues" evidence="8">
    <location>
        <begin position="13"/>
        <end position="30"/>
    </location>
</feature>
<comment type="similarity">
    <text evidence="2">Belongs to the CUT homeobox family.</text>
</comment>
<feature type="domain" description="CUT" evidence="9">
    <location>
        <begin position="262"/>
        <end position="348"/>
    </location>
</feature>
<name>A0AAE0YIP6_9GAST</name>
<keyword evidence="4" id="KW-0238">DNA-binding</keyword>
<evidence type="ECO:0000259" key="9">
    <source>
        <dbReference type="PROSITE" id="PS51042"/>
    </source>
</evidence>
<dbReference type="InterPro" id="IPR010982">
    <property type="entry name" value="Lambda_DNA-bd_dom_sf"/>
</dbReference>
<dbReference type="Pfam" id="PF02376">
    <property type="entry name" value="CUT"/>
    <property type="match status" value="1"/>
</dbReference>
<reference evidence="10" key="1">
    <citation type="journal article" date="2023" name="G3 (Bethesda)">
        <title>A reference genome for the long-term kleptoplast-retaining sea slug Elysia crispata morphotype clarki.</title>
        <authorList>
            <person name="Eastman K.E."/>
            <person name="Pendleton A.L."/>
            <person name="Shaikh M.A."/>
            <person name="Suttiyut T."/>
            <person name="Ogas R."/>
            <person name="Tomko P."/>
            <person name="Gavelis G."/>
            <person name="Widhalm J.R."/>
            <person name="Wisecaver J.H."/>
        </authorList>
    </citation>
    <scope>NUCLEOTIDE SEQUENCE</scope>
    <source>
        <strain evidence="10">ECLA1</strain>
    </source>
</reference>
<dbReference type="SUPFAM" id="SSF47413">
    <property type="entry name" value="lambda repressor-like DNA-binding domains"/>
    <property type="match status" value="1"/>
</dbReference>
<evidence type="ECO:0000256" key="3">
    <source>
        <dbReference type="ARBA" id="ARBA00023015"/>
    </source>
</evidence>
<organism evidence="10 11">
    <name type="scientific">Elysia crispata</name>
    <name type="common">lettuce slug</name>
    <dbReference type="NCBI Taxonomy" id="231223"/>
    <lineage>
        <taxon>Eukaryota</taxon>
        <taxon>Metazoa</taxon>
        <taxon>Spiralia</taxon>
        <taxon>Lophotrochozoa</taxon>
        <taxon>Mollusca</taxon>
        <taxon>Gastropoda</taxon>
        <taxon>Heterobranchia</taxon>
        <taxon>Euthyneura</taxon>
        <taxon>Panpulmonata</taxon>
        <taxon>Sacoglossa</taxon>
        <taxon>Placobranchoidea</taxon>
        <taxon>Plakobranchidae</taxon>
        <taxon>Elysia</taxon>
    </lineage>
</organism>
<feature type="region of interest" description="Disordered" evidence="8">
    <location>
        <begin position="1"/>
        <end position="56"/>
    </location>
</feature>
<evidence type="ECO:0000256" key="2">
    <source>
        <dbReference type="ARBA" id="ARBA00008190"/>
    </source>
</evidence>
<evidence type="ECO:0000256" key="8">
    <source>
        <dbReference type="SAM" id="MobiDB-lite"/>
    </source>
</evidence>
<keyword evidence="5" id="KW-0371">Homeobox</keyword>
<comment type="caution">
    <text evidence="10">The sequence shown here is derived from an EMBL/GenBank/DDBJ whole genome shotgun (WGS) entry which is preliminary data.</text>
</comment>
<evidence type="ECO:0000313" key="11">
    <source>
        <dbReference type="Proteomes" id="UP001283361"/>
    </source>
</evidence>
<accession>A0AAE0YIP6</accession>
<evidence type="ECO:0000256" key="1">
    <source>
        <dbReference type="ARBA" id="ARBA00004123"/>
    </source>
</evidence>
<dbReference type="PROSITE" id="PS51042">
    <property type="entry name" value="CUT"/>
    <property type="match status" value="1"/>
</dbReference>
<sequence length="517" mass="56891">MTMENMGELPADQQISGDSSNETATQSQPSPQEPDYVSPQEELDTSISRSEAIPVSVSSMIDSSEYRSQMGDVTYHTLNGRMSPSYSPNNYATLTPLQPLPPISTVSDKFSHVNVSGPNVSGSFTLMPQNNGLGAGIMDMAAYGHRYEKLNMSMNMGPTLGATAMTMMQGNNLNYQQSIGSYGYPTQNGLVSPKSEPKMASPNSYVDTYAASPMRMDHNAARLHSPNSMMVMNGIHNAPTPSPHSESPQRDRPGTSLDIQKQQQQQEIEEINTKELAQRISSELKRYSIPQAVFAQRVLCRSQGTLSDLLRNPKPWSKLKSGRETFRRMWKWLQEPEFQRMSALRLAVLQPPPSLFLTDNDNVIKLSPSLTDHQAVRLTKERSTERTHALQRSLPPLLPSPACAVTAATLRCGLSTRAQVASSTRYSYTTGQMHCGGGDGGGLMSKGETSFVGWGGRLWRTKLEEEENTGGVGDLNKREPQKFGRNRILAALLTSHKVLTRFEKRCQGNKSLAGDIA</sequence>
<keyword evidence="3" id="KW-0805">Transcription regulation</keyword>
<dbReference type="GO" id="GO:0005634">
    <property type="term" value="C:nucleus"/>
    <property type="evidence" value="ECO:0007669"/>
    <property type="project" value="UniProtKB-SubCell"/>
</dbReference>
<dbReference type="InterPro" id="IPR051649">
    <property type="entry name" value="CUT_Homeobox"/>
</dbReference>
<dbReference type="GO" id="GO:0000978">
    <property type="term" value="F:RNA polymerase II cis-regulatory region sequence-specific DNA binding"/>
    <property type="evidence" value="ECO:0007669"/>
    <property type="project" value="TreeGrafter"/>
</dbReference>
<protein>
    <recommendedName>
        <fullName evidence="9">CUT domain-containing protein</fullName>
    </recommendedName>
</protein>
<dbReference type="PANTHER" id="PTHR14057">
    <property type="entry name" value="TRANSCRIPTION FACTOR ONECUT"/>
    <property type="match status" value="1"/>
</dbReference>
<dbReference type="EMBL" id="JAWDGP010006115">
    <property type="protein sequence ID" value="KAK3746807.1"/>
    <property type="molecule type" value="Genomic_DNA"/>
</dbReference>
<dbReference type="FunFam" id="1.10.260.40:FF:000005">
    <property type="entry name" value="One cut domain family member"/>
    <property type="match status" value="1"/>
</dbReference>
<dbReference type="PANTHER" id="PTHR14057:SF47">
    <property type="entry name" value="HOMEOBOX PROTEIN ONECUT"/>
    <property type="match status" value="1"/>
</dbReference>
<evidence type="ECO:0000256" key="4">
    <source>
        <dbReference type="ARBA" id="ARBA00023125"/>
    </source>
</evidence>
<dbReference type="Gene3D" id="1.10.260.40">
    <property type="entry name" value="lambda repressor-like DNA-binding domains"/>
    <property type="match status" value="1"/>
</dbReference>
<evidence type="ECO:0000256" key="6">
    <source>
        <dbReference type="ARBA" id="ARBA00023163"/>
    </source>
</evidence>
<keyword evidence="11" id="KW-1185">Reference proteome</keyword>
<dbReference type="AlphaFoldDB" id="A0AAE0YIP6"/>
<evidence type="ECO:0000256" key="7">
    <source>
        <dbReference type="ARBA" id="ARBA00023242"/>
    </source>
</evidence>